<evidence type="ECO:0000256" key="1">
    <source>
        <dbReference type="SAM" id="Phobius"/>
    </source>
</evidence>
<dbReference type="OrthoDB" id="2974133at2"/>
<feature type="domain" description="Potassium channel" evidence="2">
    <location>
        <begin position="63"/>
        <end position="133"/>
    </location>
</feature>
<feature type="transmembrane region" description="Helical" evidence="1">
    <location>
        <begin position="12"/>
        <end position="31"/>
    </location>
</feature>
<protein>
    <recommendedName>
        <fullName evidence="2">Potassium channel domain-containing protein</fullName>
    </recommendedName>
</protein>
<organism evidence="3 4">
    <name type="scientific">Methyloceanibacter marginalis</name>
    <dbReference type="NCBI Taxonomy" id="1774971"/>
    <lineage>
        <taxon>Bacteria</taxon>
        <taxon>Pseudomonadati</taxon>
        <taxon>Pseudomonadota</taxon>
        <taxon>Alphaproteobacteria</taxon>
        <taxon>Hyphomicrobiales</taxon>
        <taxon>Hyphomicrobiaceae</taxon>
        <taxon>Methyloceanibacter</taxon>
    </lineage>
</organism>
<dbReference type="Gene3D" id="1.10.287.70">
    <property type="match status" value="1"/>
</dbReference>
<evidence type="ECO:0000259" key="2">
    <source>
        <dbReference type="Pfam" id="PF07885"/>
    </source>
</evidence>
<dbReference type="SUPFAM" id="SSF81324">
    <property type="entry name" value="Voltage-gated potassium channels"/>
    <property type="match status" value="1"/>
</dbReference>
<accession>A0A1E3WCM8</accession>
<feature type="transmembrane region" description="Helical" evidence="1">
    <location>
        <begin position="43"/>
        <end position="62"/>
    </location>
</feature>
<comment type="caution">
    <text evidence="3">The sequence shown here is derived from an EMBL/GenBank/DDBJ whole genome shotgun (WGS) entry which is preliminary data.</text>
</comment>
<proteinExistence type="predicted"/>
<name>A0A1E3WCM8_9HYPH</name>
<keyword evidence="1" id="KW-0812">Transmembrane</keyword>
<feature type="transmembrane region" description="Helical" evidence="1">
    <location>
        <begin position="114"/>
        <end position="132"/>
    </location>
</feature>
<dbReference type="InterPro" id="IPR013099">
    <property type="entry name" value="K_chnl_dom"/>
</dbReference>
<gene>
    <name evidence="3" type="ORF">AUC71_00840</name>
</gene>
<keyword evidence="1" id="KW-1133">Transmembrane helix</keyword>
<dbReference type="EMBL" id="LPWD01000090">
    <property type="protein sequence ID" value="ODS03574.1"/>
    <property type="molecule type" value="Genomic_DNA"/>
</dbReference>
<dbReference type="Proteomes" id="UP000095042">
    <property type="component" value="Unassembled WGS sequence"/>
</dbReference>
<evidence type="ECO:0000313" key="4">
    <source>
        <dbReference type="Proteomes" id="UP000095042"/>
    </source>
</evidence>
<evidence type="ECO:0000313" key="3">
    <source>
        <dbReference type="EMBL" id="ODS03574.1"/>
    </source>
</evidence>
<reference evidence="3 4" key="1">
    <citation type="journal article" date="2016" name="Environ. Microbiol.">
        <title>New Methyloceanibacter diversity from North Sea sediments includes methanotroph containing solely the soluble methane monooxygenase.</title>
        <authorList>
            <person name="Vekeman B."/>
            <person name="Kerckhof F.M."/>
            <person name="Cremers G."/>
            <person name="de Vos P."/>
            <person name="Vandamme P."/>
            <person name="Boon N."/>
            <person name="Op den Camp H.J."/>
            <person name="Heylen K."/>
        </authorList>
    </citation>
    <scope>NUCLEOTIDE SEQUENCE [LARGE SCALE GENOMIC DNA]</scope>
    <source>
        <strain evidence="3 4">R-67177</strain>
    </source>
</reference>
<keyword evidence="4" id="KW-1185">Reference proteome</keyword>
<dbReference type="AlphaFoldDB" id="A0A1E3WCM8"/>
<keyword evidence="1" id="KW-0472">Membrane</keyword>
<sequence>MFDQVVVGGGASLANLIIHAVLVGAIVATVRRLRMEGGSVPSFLRYTLVIVATGTLLVAGHFSEVVLWAYTYDWVGATPPGTDLVYFAFGNYTTLGYGDTVPVPEWHLLGPMTALNGVMLIGWSTALIFEILRRSGPQTQS</sequence>
<dbReference type="Pfam" id="PF07885">
    <property type="entry name" value="Ion_trans_2"/>
    <property type="match status" value="1"/>
</dbReference>